<accession>A0AAV2RF96</accession>
<keyword evidence="2" id="KW-1185">Reference proteome</keyword>
<dbReference type="GO" id="GO:0032991">
    <property type="term" value="C:protein-containing complex"/>
    <property type="evidence" value="ECO:0007669"/>
    <property type="project" value="UniProtKB-ARBA"/>
</dbReference>
<comment type="caution">
    <text evidence="1">The sequence shown here is derived from an EMBL/GenBank/DDBJ whole genome shotgun (WGS) entry which is preliminary data.</text>
</comment>
<reference evidence="1 2" key="1">
    <citation type="submission" date="2024-05" db="EMBL/GenBank/DDBJ databases">
        <authorList>
            <person name="Wallberg A."/>
        </authorList>
    </citation>
    <scope>NUCLEOTIDE SEQUENCE [LARGE SCALE GENOMIC DNA]</scope>
</reference>
<dbReference type="SUPFAM" id="SSF53300">
    <property type="entry name" value="vWA-like"/>
    <property type="match status" value="1"/>
</dbReference>
<sequence>WQLPELNAADEVYEPYSMEVDEEAEPVLIKSDAVLYTVKEQDEEDGSFRIHSILKMMSKIPDSMQPKGNTPSKDLASNTFNLFMGDVSGSMSYFWPSVVKGWNTHVLPNLVGRTAIMTFGSDVKTKRSGYTMNCYEVNENDFDGTCTDLTGSLQAIVEEVYKCREKFINVFFVTDGGHNQTECQPDKTIEMVRAPECKICNVYVLGVGNNFPIQYSVNIRSRLHNGRANLPIIFWAKNDSNKDMEQKFKDIASHLGQPGSSNTIKLSIPGNILPFNSSQNIFHLNEYIYFDKDPEEIQDILFQVGRYKGIMHLDPQKADVDLYLNEVFRQWNGILIQLQSRREKIPPEIAPFMRRIFNPVMHEMKNATGTSIHSRLVSKKIKGCDVKFQTLMNKMKNIQTNERFSNEFELAEIILSTTVKSNKYAEKALCLKGHSLEEYEKDKIEFLRVIEQEKSNWMNIELNPDDCCTISNMSTLSDLKDEDLNRLLELGKYNFLKTFNISGIPIYSPHRDSVVINPWIYSIRRILKHPIVSHAVLEEKSTSESNSICKQHKGVKLQANDEETCCNAIIPVFPPTVATKMCFIMRTKIYAMCCSFAILNNPHMIDYDIHMATLGIVWVRILYENKEQPRPEYVQYRLKCIEATAAQYLDRPSFAKYCDQLKESPNKAIMTESSDGIDGITLKCESLIKPMFLLHMSVQAQLITDKTIIKNIVK</sequence>
<dbReference type="AlphaFoldDB" id="A0AAV2RF96"/>
<feature type="non-terminal residue" evidence="1">
    <location>
        <position position="714"/>
    </location>
</feature>
<protein>
    <recommendedName>
        <fullName evidence="3">VWFA domain-containing protein</fullName>
    </recommendedName>
</protein>
<proteinExistence type="predicted"/>
<dbReference type="Proteomes" id="UP001497623">
    <property type="component" value="Unassembled WGS sequence"/>
</dbReference>
<evidence type="ECO:0008006" key="3">
    <source>
        <dbReference type="Google" id="ProtNLM"/>
    </source>
</evidence>
<feature type="non-terminal residue" evidence="1">
    <location>
        <position position="1"/>
    </location>
</feature>
<gene>
    <name evidence="1" type="ORF">MNOR_LOCUS24467</name>
</gene>
<dbReference type="InterPro" id="IPR036465">
    <property type="entry name" value="vWFA_dom_sf"/>
</dbReference>
<evidence type="ECO:0000313" key="1">
    <source>
        <dbReference type="EMBL" id="CAL4124391.1"/>
    </source>
</evidence>
<dbReference type="EMBL" id="CAXKWB010022501">
    <property type="protein sequence ID" value="CAL4124391.1"/>
    <property type="molecule type" value="Genomic_DNA"/>
</dbReference>
<organism evidence="1 2">
    <name type="scientific">Meganyctiphanes norvegica</name>
    <name type="common">Northern krill</name>
    <name type="synonym">Thysanopoda norvegica</name>
    <dbReference type="NCBI Taxonomy" id="48144"/>
    <lineage>
        <taxon>Eukaryota</taxon>
        <taxon>Metazoa</taxon>
        <taxon>Ecdysozoa</taxon>
        <taxon>Arthropoda</taxon>
        <taxon>Crustacea</taxon>
        <taxon>Multicrustacea</taxon>
        <taxon>Malacostraca</taxon>
        <taxon>Eumalacostraca</taxon>
        <taxon>Eucarida</taxon>
        <taxon>Euphausiacea</taxon>
        <taxon>Euphausiidae</taxon>
        <taxon>Meganyctiphanes</taxon>
    </lineage>
</organism>
<name>A0AAV2RF96_MEGNR</name>
<evidence type="ECO:0000313" key="2">
    <source>
        <dbReference type="Proteomes" id="UP001497623"/>
    </source>
</evidence>